<evidence type="ECO:0000256" key="4">
    <source>
        <dbReference type="ARBA" id="ARBA00022490"/>
    </source>
</evidence>
<dbReference type="OrthoDB" id="416622at2759"/>
<feature type="binding site" evidence="14">
    <location>
        <position position="448"/>
    </location>
    <ligand>
        <name>IMP</name>
        <dbReference type="ChEBI" id="CHEBI:58053"/>
    </ligand>
</feature>
<dbReference type="SUPFAM" id="SSF51412">
    <property type="entry name" value="Inosine monophosphate dehydrogenase (IMPDH)"/>
    <property type="match status" value="1"/>
</dbReference>
<feature type="binding site" evidence="14 16">
    <location>
        <begin position="273"/>
        <end position="275"/>
    </location>
    <ligand>
        <name>NAD(+)</name>
        <dbReference type="ChEBI" id="CHEBI:57540"/>
    </ligand>
</feature>
<comment type="subcellular location">
    <subcellularLocation>
        <location evidence="2 14">Cytoplasm</location>
    </subcellularLocation>
</comment>
<dbReference type="GO" id="GO:0046872">
    <property type="term" value="F:metal ion binding"/>
    <property type="evidence" value="ECO:0007669"/>
    <property type="project" value="UniProtKB-UniRule"/>
</dbReference>
<evidence type="ECO:0000259" key="21">
    <source>
        <dbReference type="PROSITE" id="PS51371"/>
    </source>
</evidence>
<dbReference type="InterPro" id="IPR001093">
    <property type="entry name" value="IMP_DH_GMPRt"/>
</dbReference>
<comment type="similarity">
    <text evidence="3 14 19">Belongs to the IMPDH/GMPR family.</text>
</comment>
<dbReference type="SUPFAM" id="SSF54631">
    <property type="entry name" value="CBS-domain pair"/>
    <property type="match status" value="1"/>
</dbReference>
<dbReference type="PROSITE" id="PS51371">
    <property type="entry name" value="CBS"/>
    <property type="match status" value="2"/>
</dbReference>
<evidence type="ECO:0000256" key="2">
    <source>
        <dbReference type="ARBA" id="ARBA00004496"/>
    </source>
</evidence>
<dbReference type="GO" id="GO:0006177">
    <property type="term" value="P:GMP biosynthetic process"/>
    <property type="evidence" value="ECO:0007669"/>
    <property type="project" value="UniProtKB-UniRule"/>
</dbReference>
<gene>
    <name evidence="22" type="ORF">AYI69_g6312</name>
</gene>
<feature type="active site" description="Thioimidate intermediate" evidence="14 15">
    <location>
        <position position="331"/>
    </location>
</feature>
<name>A0A1R1Y021_9FUNG</name>
<dbReference type="CDD" id="cd04601">
    <property type="entry name" value="CBS_pair_IMPDH"/>
    <property type="match status" value="1"/>
</dbReference>
<evidence type="ECO:0000256" key="5">
    <source>
        <dbReference type="ARBA" id="ARBA00022723"/>
    </source>
</evidence>
<dbReference type="GO" id="GO:0005737">
    <property type="term" value="C:cytoplasm"/>
    <property type="evidence" value="ECO:0007669"/>
    <property type="project" value="UniProtKB-SubCell"/>
</dbReference>
<keyword evidence="7 14" id="KW-0658">Purine biosynthesis</keyword>
<comment type="cofactor">
    <cofactor evidence="1 14">
        <name>K(+)</name>
        <dbReference type="ChEBI" id="CHEBI:29103"/>
    </cofactor>
</comment>
<feature type="binding site" evidence="14 16">
    <location>
        <begin position="324"/>
        <end position="326"/>
    </location>
    <ligand>
        <name>NAD(+)</name>
        <dbReference type="ChEBI" id="CHEBI:57540"/>
    </ligand>
</feature>
<feature type="binding site" description="in other chain" evidence="14 17">
    <location>
        <position position="331"/>
    </location>
    <ligand>
        <name>K(+)</name>
        <dbReference type="ChEBI" id="CHEBI:29103"/>
        <note>ligand shared between two tetrameric partners</note>
    </ligand>
</feature>
<proteinExistence type="inferred from homology"/>
<comment type="function">
    <text evidence="14">Catalyzes the conversion of inosine 5'-phosphate (IMP) to xanthosine 5'-phosphate (XMP), the first committed and rate-limiting step in the de novo synthesis of guanine nucleotides, and therefore plays an important role in the regulation of cell growth.</text>
</comment>
<feature type="binding site" description="in other chain" evidence="14 17">
    <location>
        <position position="326"/>
    </location>
    <ligand>
        <name>K(+)</name>
        <dbReference type="ChEBI" id="CHEBI:29103"/>
        <note>ligand shared between two tetrameric partners</note>
    </ligand>
</feature>
<keyword evidence="11 18" id="KW-0129">CBS domain</keyword>
<dbReference type="CDD" id="cd00381">
    <property type="entry name" value="IMPDH"/>
    <property type="match status" value="1"/>
</dbReference>
<dbReference type="GO" id="GO:0006183">
    <property type="term" value="P:GTP biosynthetic process"/>
    <property type="evidence" value="ECO:0007669"/>
    <property type="project" value="TreeGrafter"/>
</dbReference>
<accession>A0A1R1Y021</accession>
<dbReference type="InterPro" id="IPR015875">
    <property type="entry name" value="IMP_DH/GMP_Rdtase_CS"/>
</dbReference>
<dbReference type="NCBIfam" id="TIGR01302">
    <property type="entry name" value="IMP_dehydrog"/>
    <property type="match status" value="1"/>
</dbReference>
<dbReference type="Gene3D" id="3.20.20.70">
    <property type="entry name" value="Aldolase class I"/>
    <property type="match status" value="1"/>
</dbReference>
<evidence type="ECO:0000256" key="1">
    <source>
        <dbReference type="ARBA" id="ARBA00001958"/>
    </source>
</evidence>
<evidence type="ECO:0000256" key="16">
    <source>
        <dbReference type="PIRSR" id="PIRSR000130-3"/>
    </source>
</evidence>
<evidence type="ECO:0000256" key="17">
    <source>
        <dbReference type="PIRSR" id="PIRSR000130-4"/>
    </source>
</evidence>
<dbReference type="InterPro" id="IPR005990">
    <property type="entry name" value="IMP_DH"/>
</dbReference>
<keyword evidence="8 14" id="KW-0630">Potassium</keyword>
<dbReference type="EC" id="1.1.1.205" evidence="14 20"/>
<dbReference type="InterPro" id="IPR000644">
    <property type="entry name" value="CBS_dom"/>
</dbReference>
<comment type="subunit">
    <text evidence="13">Homotetramer. Seems to be able to form heterotetramers composed from more than 1 of the 3 IMPDH gene products (IMD2-4).</text>
</comment>
<comment type="caution">
    <text evidence="14">Lacks conserved residue(s) required for the propagation of feature annotation.</text>
</comment>
<keyword evidence="10 14" id="KW-0520">NAD</keyword>
<feature type="domain" description="CBS" evidence="21">
    <location>
        <begin position="179"/>
        <end position="235"/>
    </location>
</feature>
<evidence type="ECO:0000256" key="12">
    <source>
        <dbReference type="ARBA" id="ARBA00048028"/>
    </source>
</evidence>
<dbReference type="GO" id="GO:0000166">
    <property type="term" value="F:nucleotide binding"/>
    <property type="evidence" value="ECO:0007669"/>
    <property type="project" value="UniProtKB-UniRule"/>
</dbReference>
<keyword evidence="4 14" id="KW-0963">Cytoplasm</keyword>
<dbReference type="Pfam" id="PF00478">
    <property type="entry name" value="IMPDH"/>
    <property type="match status" value="1"/>
</dbReference>
<evidence type="ECO:0000256" key="18">
    <source>
        <dbReference type="PROSITE-ProRule" id="PRU00703"/>
    </source>
</evidence>
<dbReference type="Pfam" id="PF00571">
    <property type="entry name" value="CBS"/>
    <property type="match status" value="2"/>
</dbReference>
<dbReference type="FunFam" id="3.20.20.70:FF:000007">
    <property type="entry name" value="Chromosome 19 SCAF14664, whole genome shotgun sequence"/>
    <property type="match status" value="1"/>
</dbReference>
<comment type="pathway">
    <text evidence="14 20">Purine metabolism; XMP biosynthesis via de novo pathway; XMP from IMP: step 1/1.</text>
</comment>
<evidence type="ECO:0000256" key="14">
    <source>
        <dbReference type="HAMAP-Rule" id="MF_03156"/>
    </source>
</evidence>
<feature type="binding site" evidence="14">
    <location>
        <position position="329"/>
    </location>
    <ligand>
        <name>IMP</name>
        <dbReference type="ChEBI" id="CHEBI:58053"/>
    </ligand>
</feature>
<evidence type="ECO:0000256" key="3">
    <source>
        <dbReference type="ARBA" id="ARBA00005502"/>
    </source>
</evidence>
<dbReference type="HAMAP" id="MF_01964">
    <property type="entry name" value="IMPDH"/>
    <property type="match status" value="1"/>
</dbReference>
<organism evidence="22 23">
    <name type="scientific">Smittium culicis</name>
    <dbReference type="NCBI Taxonomy" id="133412"/>
    <lineage>
        <taxon>Eukaryota</taxon>
        <taxon>Fungi</taxon>
        <taxon>Fungi incertae sedis</taxon>
        <taxon>Zoopagomycota</taxon>
        <taxon>Kickxellomycotina</taxon>
        <taxon>Harpellomycetes</taxon>
        <taxon>Harpellales</taxon>
        <taxon>Legeriomycetaceae</taxon>
        <taxon>Smittium</taxon>
    </lineage>
</organism>
<evidence type="ECO:0000256" key="20">
    <source>
        <dbReference type="RuleBase" id="RU003928"/>
    </source>
</evidence>
<evidence type="ECO:0000256" key="9">
    <source>
        <dbReference type="ARBA" id="ARBA00023002"/>
    </source>
</evidence>
<evidence type="ECO:0000313" key="23">
    <source>
        <dbReference type="Proteomes" id="UP000187429"/>
    </source>
</evidence>
<keyword evidence="23" id="KW-1185">Reference proteome</keyword>
<evidence type="ECO:0000256" key="19">
    <source>
        <dbReference type="RuleBase" id="RU003927"/>
    </source>
</evidence>
<evidence type="ECO:0000313" key="22">
    <source>
        <dbReference type="EMBL" id="OMJ20195.1"/>
    </source>
</evidence>
<comment type="activity regulation">
    <text evidence="14">Mycophenolic acid (MPA) is a non-competitive inhibitor that prevents formation of the closed enzyme conformation by binding to the same site as the amobile flap. In contrast, mizoribine monophosphate (MZP) is a competitive inhibitor that induces the closed conformation. MPA is a potent inhibitor of mammalian IMPDHs but a poor inhibitor of the bacterial enzymes. MZP is a more potent inhibitor of bacterial IMPDH.</text>
</comment>
<evidence type="ECO:0000256" key="13">
    <source>
        <dbReference type="ARBA" id="ARBA00062187"/>
    </source>
</evidence>
<dbReference type="InterPro" id="IPR013785">
    <property type="entry name" value="Aldolase_TIM"/>
</dbReference>
<dbReference type="PANTHER" id="PTHR11911:SF111">
    <property type="entry name" value="INOSINE-5'-MONOPHOSPHATE DEHYDROGENASE"/>
    <property type="match status" value="1"/>
</dbReference>
<dbReference type="PIRSF" id="PIRSF000130">
    <property type="entry name" value="IMPDH"/>
    <property type="match status" value="1"/>
</dbReference>
<dbReference type="AlphaFoldDB" id="A0A1R1Y021"/>
<reference evidence="23" key="1">
    <citation type="submission" date="2017-01" db="EMBL/GenBank/DDBJ databases">
        <authorList>
            <person name="Wang Y."/>
            <person name="White M."/>
            <person name="Kvist S."/>
            <person name="Moncalvo J.-M."/>
        </authorList>
    </citation>
    <scope>NUCLEOTIDE SEQUENCE [LARGE SCALE GENOMIC DNA]</scope>
    <source>
        <strain evidence="23">ID-206-W2</strain>
    </source>
</reference>
<dbReference type="EMBL" id="LSSM01002822">
    <property type="protein sequence ID" value="OMJ20195.1"/>
    <property type="molecule type" value="Genomic_DNA"/>
</dbReference>
<evidence type="ECO:0000256" key="8">
    <source>
        <dbReference type="ARBA" id="ARBA00022958"/>
    </source>
</evidence>
<dbReference type="PANTHER" id="PTHR11911">
    <property type="entry name" value="INOSINE-5-MONOPHOSPHATE DEHYDROGENASE RELATED"/>
    <property type="match status" value="1"/>
</dbReference>
<sequence length="524" mass="55953">MDPSRALEVLKEFGPDGLSVSELIDSRNSGGLTYNDFLVLPGFIDFPADGVSLETKVSRNITLKTPFVSSPMDTVTESEMAIALALMGGIGIIHNNCTSEAQAAMVKKVKLFENGFIADPIVLSADHTIKDVLDIKRRLGFGGFPITDNGKIGGKLVGIVSMRDILFNKNYDTKLRDVMSTDLVTANSGVSLSQANTILKKSKKGKLPIVDHDFNLVSLLSLSDLMKNLDYPLASKNPVTKQLLVGAAIGTRMADYDRLAKLVEVGVDLIILDSSQGNSVYQIEMIKHIKSTYGNKVDVVAGNVVCREQAANLIMAGADGLRIGMGSGSICITQEVMAVGRPQGTAVHQVSKYARMFGVPTIADGGVGNIGHIAKALCLGASTVMMGGLLAGTTETPGDYFYLEGKRMKKYRGMGSLDAMNQSDKTSTDDSGSQARYFSESDKIKVAQGVTGSVSDKGSVKSFIGYLTTGLQHSLQDMGIKSVSELYPAVESGKVRFEQRSPSAQLEGGVHGLNSYEKKLYSTA</sequence>
<feature type="binding site" evidence="14">
    <location>
        <position position="503"/>
    </location>
    <ligand>
        <name>K(+)</name>
        <dbReference type="ChEBI" id="CHEBI:29103"/>
        <note>ligand shared between two tetrameric partners</note>
    </ligand>
</feature>
<evidence type="ECO:0000256" key="11">
    <source>
        <dbReference type="ARBA" id="ARBA00023122"/>
    </source>
</evidence>
<evidence type="ECO:0000256" key="6">
    <source>
        <dbReference type="ARBA" id="ARBA00022749"/>
    </source>
</evidence>
<feature type="binding site" evidence="14">
    <location>
        <begin position="411"/>
        <end position="415"/>
    </location>
    <ligand>
        <name>IMP</name>
        <dbReference type="ChEBI" id="CHEBI:58053"/>
    </ligand>
</feature>
<evidence type="ECO:0000256" key="10">
    <source>
        <dbReference type="ARBA" id="ARBA00023027"/>
    </source>
</evidence>
<feature type="binding site" evidence="14">
    <location>
        <begin position="387"/>
        <end position="388"/>
    </location>
    <ligand>
        <name>IMP</name>
        <dbReference type="ChEBI" id="CHEBI:58053"/>
    </ligand>
</feature>
<feature type="domain" description="CBS" evidence="21">
    <location>
        <begin position="116"/>
        <end position="175"/>
    </location>
</feature>
<dbReference type="GO" id="GO:0003938">
    <property type="term" value="F:IMP dehydrogenase activity"/>
    <property type="evidence" value="ECO:0007669"/>
    <property type="project" value="UniProtKB-UniRule"/>
</dbReference>
<evidence type="ECO:0000256" key="15">
    <source>
        <dbReference type="PIRSR" id="PIRSR000130-1"/>
    </source>
</evidence>
<feature type="binding site" description="in other chain" evidence="14 17">
    <location>
        <position position="328"/>
    </location>
    <ligand>
        <name>K(+)</name>
        <dbReference type="ChEBI" id="CHEBI:29103"/>
        <note>ligand shared between two tetrameric partners</note>
    </ligand>
</feature>
<feature type="active site" description="Proton acceptor" evidence="14 15">
    <location>
        <position position="436"/>
    </location>
</feature>
<dbReference type="UniPathway" id="UPA00601">
    <property type="reaction ID" value="UER00295"/>
</dbReference>
<evidence type="ECO:0000256" key="7">
    <source>
        <dbReference type="ARBA" id="ARBA00022755"/>
    </source>
</evidence>
<feature type="binding site" evidence="14">
    <location>
        <begin position="364"/>
        <end position="366"/>
    </location>
    <ligand>
        <name>IMP</name>
        <dbReference type="ChEBI" id="CHEBI:58053"/>
    </ligand>
</feature>
<protein>
    <recommendedName>
        <fullName evidence="14 20">Inosine-5'-monophosphate dehydrogenase</fullName>
        <shortName evidence="14">IMP dehydrogenase</shortName>
        <shortName evidence="14">IMPD</shortName>
        <shortName evidence="14">IMPDH</shortName>
        <ecNumber evidence="14 20">1.1.1.205</ecNumber>
    </recommendedName>
</protein>
<comment type="caution">
    <text evidence="22">The sequence shown here is derived from an EMBL/GenBank/DDBJ whole genome shotgun (WGS) entry which is preliminary data.</text>
</comment>
<keyword evidence="6 14" id="KW-0332">GMP biosynthesis</keyword>
<keyword evidence="5 14" id="KW-0479">Metal-binding</keyword>
<dbReference type="Proteomes" id="UP000187429">
    <property type="component" value="Unassembled WGS sequence"/>
</dbReference>
<keyword evidence="9 14" id="KW-0560">Oxidoreductase</keyword>
<dbReference type="SMART" id="SM00116">
    <property type="entry name" value="CBS"/>
    <property type="match status" value="2"/>
</dbReference>
<comment type="catalytic activity">
    <reaction evidence="12 14 20">
        <text>IMP + NAD(+) + H2O = XMP + NADH + H(+)</text>
        <dbReference type="Rhea" id="RHEA:11708"/>
        <dbReference type="ChEBI" id="CHEBI:15377"/>
        <dbReference type="ChEBI" id="CHEBI:15378"/>
        <dbReference type="ChEBI" id="CHEBI:57464"/>
        <dbReference type="ChEBI" id="CHEBI:57540"/>
        <dbReference type="ChEBI" id="CHEBI:57945"/>
        <dbReference type="ChEBI" id="CHEBI:58053"/>
        <dbReference type="EC" id="1.1.1.205"/>
    </reaction>
</comment>
<dbReference type="PROSITE" id="PS00487">
    <property type="entry name" value="IMP_DH_GMP_RED"/>
    <property type="match status" value="1"/>
</dbReference>
<dbReference type="SMART" id="SM01240">
    <property type="entry name" value="IMPDH"/>
    <property type="match status" value="1"/>
</dbReference>
<dbReference type="InterPro" id="IPR046342">
    <property type="entry name" value="CBS_dom_sf"/>
</dbReference>